<proteinExistence type="predicted"/>
<dbReference type="RefSeq" id="XP_001318937.1">
    <property type="nucleotide sequence ID" value="XM_001318902.1"/>
</dbReference>
<feature type="region of interest" description="Disordered" evidence="1">
    <location>
        <begin position="760"/>
        <end position="846"/>
    </location>
</feature>
<feature type="region of interest" description="Disordered" evidence="1">
    <location>
        <begin position="1034"/>
        <end position="1106"/>
    </location>
</feature>
<reference evidence="2" key="1">
    <citation type="submission" date="2006-10" db="EMBL/GenBank/DDBJ databases">
        <authorList>
            <person name="Amadeo P."/>
            <person name="Zhao Q."/>
            <person name="Wortman J."/>
            <person name="Fraser-Liggett C."/>
            <person name="Carlton J."/>
        </authorList>
    </citation>
    <scope>NUCLEOTIDE SEQUENCE</scope>
    <source>
        <strain evidence="2">G3</strain>
    </source>
</reference>
<dbReference type="InParanoid" id="A2EKR7"/>
<feature type="compositionally biased region" description="Polar residues" evidence="1">
    <location>
        <begin position="863"/>
        <end position="885"/>
    </location>
</feature>
<evidence type="ECO:0000256" key="1">
    <source>
        <dbReference type="SAM" id="MobiDB-lite"/>
    </source>
</evidence>
<protein>
    <submittedName>
        <fullName evidence="2">Leucine Rich Repeat family protein</fullName>
    </submittedName>
</protein>
<dbReference type="VEuPathDB" id="TrichDB:TVAG_310010"/>
<feature type="region of interest" description="Disordered" evidence="1">
    <location>
        <begin position="858"/>
        <end position="934"/>
    </location>
</feature>
<feature type="region of interest" description="Disordered" evidence="1">
    <location>
        <begin position="976"/>
        <end position="998"/>
    </location>
</feature>
<dbReference type="KEGG" id="tva:4764593"/>
<dbReference type="Gene3D" id="3.80.10.10">
    <property type="entry name" value="Ribonuclease Inhibitor"/>
    <property type="match status" value="1"/>
</dbReference>
<feature type="compositionally biased region" description="Basic residues" evidence="1">
    <location>
        <begin position="980"/>
        <end position="995"/>
    </location>
</feature>
<feature type="compositionally biased region" description="Basic and acidic residues" evidence="1">
    <location>
        <begin position="798"/>
        <end position="807"/>
    </location>
</feature>
<feature type="compositionally biased region" description="Basic and acidic residues" evidence="1">
    <location>
        <begin position="1034"/>
        <end position="1049"/>
    </location>
</feature>
<dbReference type="EMBL" id="DS113416">
    <property type="protein sequence ID" value="EAY06714.1"/>
    <property type="molecule type" value="Genomic_DNA"/>
</dbReference>
<dbReference type="SUPFAM" id="SSF52047">
    <property type="entry name" value="RNI-like"/>
    <property type="match status" value="1"/>
</dbReference>
<dbReference type="AlphaFoldDB" id="A2EKR7"/>
<feature type="compositionally biased region" description="Basic and acidic residues" evidence="1">
    <location>
        <begin position="888"/>
        <end position="900"/>
    </location>
</feature>
<accession>A2EKR7</accession>
<dbReference type="Proteomes" id="UP000001542">
    <property type="component" value="Unassembled WGS sequence"/>
</dbReference>
<evidence type="ECO:0000313" key="2">
    <source>
        <dbReference type="EMBL" id="EAY06714.1"/>
    </source>
</evidence>
<dbReference type="InterPro" id="IPR032675">
    <property type="entry name" value="LRR_dom_sf"/>
</dbReference>
<reference evidence="2" key="2">
    <citation type="journal article" date="2007" name="Science">
        <title>Draft genome sequence of the sexually transmitted pathogen Trichomonas vaginalis.</title>
        <authorList>
            <person name="Carlton J.M."/>
            <person name="Hirt R.P."/>
            <person name="Silva J.C."/>
            <person name="Delcher A.L."/>
            <person name="Schatz M."/>
            <person name="Zhao Q."/>
            <person name="Wortman J.R."/>
            <person name="Bidwell S.L."/>
            <person name="Alsmark U.C.M."/>
            <person name="Besteiro S."/>
            <person name="Sicheritz-Ponten T."/>
            <person name="Noel C.J."/>
            <person name="Dacks J.B."/>
            <person name="Foster P.G."/>
            <person name="Simillion C."/>
            <person name="Van de Peer Y."/>
            <person name="Miranda-Saavedra D."/>
            <person name="Barton G.J."/>
            <person name="Westrop G.D."/>
            <person name="Mueller S."/>
            <person name="Dessi D."/>
            <person name="Fiori P.L."/>
            <person name="Ren Q."/>
            <person name="Paulsen I."/>
            <person name="Zhang H."/>
            <person name="Bastida-Corcuera F.D."/>
            <person name="Simoes-Barbosa A."/>
            <person name="Brown M.T."/>
            <person name="Hayes R.D."/>
            <person name="Mukherjee M."/>
            <person name="Okumura C.Y."/>
            <person name="Schneider R."/>
            <person name="Smith A.J."/>
            <person name="Vanacova S."/>
            <person name="Villalvazo M."/>
            <person name="Haas B.J."/>
            <person name="Pertea M."/>
            <person name="Feldblyum T.V."/>
            <person name="Utterback T.R."/>
            <person name="Shu C.L."/>
            <person name="Osoegawa K."/>
            <person name="de Jong P.J."/>
            <person name="Hrdy I."/>
            <person name="Horvathova L."/>
            <person name="Zubacova Z."/>
            <person name="Dolezal P."/>
            <person name="Malik S.B."/>
            <person name="Logsdon J.M. Jr."/>
            <person name="Henze K."/>
            <person name="Gupta A."/>
            <person name="Wang C.C."/>
            <person name="Dunne R.L."/>
            <person name="Upcroft J.A."/>
            <person name="Upcroft P."/>
            <person name="White O."/>
            <person name="Salzberg S.L."/>
            <person name="Tang P."/>
            <person name="Chiu C.-H."/>
            <person name="Lee Y.-S."/>
            <person name="Embley T.M."/>
            <person name="Coombs G.H."/>
            <person name="Mottram J.C."/>
            <person name="Tachezy J."/>
            <person name="Fraser-Liggett C.M."/>
            <person name="Johnson P.J."/>
        </authorList>
    </citation>
    <scope>NUCLEOTIDE SEQUENCE [LARGE SCALE GENOMIC DNA]</scope>
    <source>
        <strain evidence="2">G3</strain>
    </source>
</reference>
<gene>
    <name evidence="2" type="ORF">TVAG_310010</name>
</gene>
<keyword evidence="3" id="KW-1185">Reference proteome</keyword>
<evidence type="ECO:0000313" key="3">
    <source>
        <dbReference type="Proteomes" id="UP000001542"/>
    </source>
</evidence>
<sequence length="1193" mass="139499">MEKASEIAETHALARGRHPMYSTICQENSMGWKRDGLVVISDYSLDLYSPDGLTFKKEYVWLGLMKISREKERIKLKFEQGKIQLESFTNAAQIYQTIVYNLLNLFTVNQLNQVGLNEFISEKPNPSKRACLLRLKQYSELRLLPYPKKIENLLNRFFVTNETIIRIPDKDYKMLYLKYIMKSISFCLPFKGLIFPPNRNEIIADYLTEKIDKIRLLEFISLEGKARHFCKFFDTFSHVDVTKICGIELSNSCLQPKHMASLSNFCDVKSIVSLSLHNAFSPETKLSFYTNFFTANMMMNLAYLNLDNTPQLDLINLIPNVPRLVYFSVANCDLLIEDIIHITQLPLLRTLDVSFNKCDRFPPNAIQFPKSLTKLKASGVTWAEGTLVNMFKVISLRKELGLHIDLSKAKVQQDEFEKLSTEFDQSLNFPLISLNWNSNPVGFSFFEYLRKSTCLKSLHLDGIFTETSPELDLLCHFIKITTSLHYLSIQGSEERFLASSVSKVVAALAKTSIKEIDLSNNKIPDESLVKIGDLFSPKSTLQVVACDNNHPATYDSIVTLLETAGGSLKTNFLFPIEDFMELKAKNKIPKEIYDQTLTNFKKPEEISTFLSQNINIPEKSPYIKPFLLTTKRKKEKTLYISREKSDSMKDIPKDKFLTSRICQSSSFALMDSASVIIQLPEDKKTISQQMSDFVSEYHMSNSRLDRFSTDDEIRKVSTDDEMKKISDDEIKKISMDDEYSPRKKSVRNFDSVLISPSKKKTNEFSLDQIQSSPKKKKKQEPDNQEQEQKKRERKKPKVEKQIDEIPKKTKKQKKLEEEYDDEADINEQEVIQQPRKKKNRRIKPETEEKLQINTEIYKIRNKTAPSSPTKQRPQQLVIENTNNMQYFEVKEENPRNEYKLRSPTSQRIKKQRRSSYNEPNNHKSNEIPQENYPKQNLFPEPFVSGVGRVQTPPYSYSETESTYSYYSRPYSYSVSYSPQPHHHRSVISHHHHENHSRRDERYYHNDDFPHHNEKIPTKSDNHHQNEFLRRIHGESPHHEHSPRHQEFSPHRQYQSPRMNEISPRYQDYSPHRHEISPHHHHHDVVHEHRSQSLSKRSPRQPDLPKVPKMRAANEEDLMPINPYMRISDEIYEKANISHQNDKSRFDEIIQPPKPLEEMTARQKLEALMEKKEERPLESHASFGSRIRRLMNQY</sequence>
<dbReference type="VEuPathDB" id="TrichDB:TVAGG3_0865440"/>
<name>A2EKR7_TRIV3</name>
<organism evidence="2 3">
    <name type="scientific">Trichomonas vaginalis (strain ATCC PRA-98 / G3)</name>
    <dbReference type="NCBI Taxonomy" id="412133"/>
    <lineage>
        <taxon>Eukaryota</taxon>
        <taxon>Metamonada</taxon>
        <taxon>Parabasalia</taxon>
        <taxon>Trichomonadida</taxon>
        <taxon>Trichomonadidae</taxon>
        <taxon>Trichomonas</taxon>
    </lineage>
</organism>
<feature type="compositionally biased region" description="Acidic residues" evidence="1">
    <location>
        <begin position="817"/>
        <end position="827"/>
    </location>
</feature>
<dbReference type="SMR" id="A2EKR7"/>